<dbReference type="GO" id="GO:1990281">
    <property type="term" value="C:efflux pump complex"/>
    <property type="evidence" value="ECO:0007669"/>
    <property type="project" value="TreeGrafter"/>
</dbReference>
<dbReference type="GO" id="GO:0015562">
    <property type="term" value="F:efflux transmembrane transporter activity"/>
    <property type="evidence" value="ECO:0007669"/>
    <property type="project" value="InterPro"/>
</dbReference>
<dbReference type="AlphaFoldDB" id="A0A2V1IQD1"/>
<evidence type="ECO:0000256" key="4">
    <source>
        <dbReference type="ARBA" id="ARBA00022452"/>
    </source>
</evidence>
<dbReference type="Gene3D" id="1.20.1600.10">
    <property type="entry name" value="Outer membrane efflux proteins (OEP)"/>
    <property type="match status" value="1"/>
</dbReference>
<evidence type="ECO:0000256" key="6">
    <source>
        <dbReference type="ARBA" id="ARBA00023136"/>
    </source>
</evidence>
<dbReference type="SUPFAM" id="SSF56954">
    <property type="entry name" value="Outer membrane efflux proteins (OEP)"/>
    <property type="match status" value="1"/>
</dbReference>
<proteinExistence type="inferred from homology"/>
<evidence type="ECO:0000256" key="2">
    <source>
        <dbReference type="ARBA" id="ARBA00007613"/>
    </source>
</evidence>
<evidence type="ECO:0000313" key="10">
    <source>
        <dbReference type="Proteomes" id="UP000244905"/>
    </source>
</evidence>
<dbReference type="GO" id="GO:0009279">
    <property type="term" value="C:cell outer membrane"/>
    <property type="evidence" value="ECO:0007669"/>
    <property type="project" value="UniProtKB-SubCell"/>
</dbReference>
<keyword evidence="4" id="KW-1134">Transmembrane beta strand</keyword>
<name>A0A2V1IQD1_9BACT</name>
<sequence>MAKRRLLIALLAPLALGAAAVSPSDIPSEGSVMNLEQCRQLALANNKDLRRSAQQIKVAGYEKDQAFAAYLPSLDFAGGYMYNQKGISVLESDQLLPIKSFNPETKGYEFDFVKNPIDGKPVMVDGKPIPSQVAYLPKEALSYDLHNVFFGAVTLTQPIFMGGKIVAMNKITGYAEQLATAMHDNSAQDVIYAVDAAYWQVVSLKAKQKLAVSYVNLLDTLSHNVSLMVKEGVATKRDQLTVDVKLNSAQIDLTKVDNGLVLSRMALAQVCGLPVHTVFTLADEDAETISTTAPVAKSYDMQQVYASRDDLRALELGVKIYKEKETVARASMMPNLALVGAYSFSNPNMFDGFQKKFNGMFSVGAMLTIPIWHWGSNYNKLRAAKAQTVAANLQLDNAREMVDLQVNQASFKADEAFKTFSMTESNLAKADENLRCAQLGFRDGVMTVDNVMEAQTAWLKAHSENIDARIDVYLCDVYLNKVLGRLDVQAAQ</sequence>
<dbReference type="PANTHER" id="PTHR30026">
    <property type="entry name" value="OUTER MEMBRANE PROTEIN TOLC"/>
    <property type="match status" value="1"/>
</dbReference>
<keyword evidence="8" id="KW-0732">Signal</keyword>
<keyword evidence="7" id="KW-0998">Cell outer membrane</keyword>
<feature type="chain" id="PRO_5015928490" evidence="8">
    <location>
        <begin position="21"/>
        <end position="492"/>
    </location>
</feature>
<dbReference type="RefSeq" id="WP_107032190.1">
    <property type="nucleotide sequence ID" value="NZ_CAPEJN010000016.1"/>
</dbReference>
<dbReference type="InterPro" id="IPR003423">
    <property type="entry name" value="OMP_efflux"/>
</dbReference>
<dbReference type="PANTHER" id="PTHR30026:SF20">
    <property type="entry name" value="OUTER MEMBRANE PROTEIN TOLC"/>
    <property type="match status" value="1"/>
</dbReference>
<evidence type="ECO:0000313" key="9">
    <source>
        <dbReference type="EMBL" id="PWB02347.1"/>
    </source>
</evidence>
<evidence type="ECO:0000256" key="7">
    <source>
        <dbReference type="ARBA" id="ARBA00023237"/>
    </source>
</evidence>
<comment type="caution">
    <text evidence="9">The sequence shown here is derived from an EMBL/GenBank/DDBJ whole genome shotgun (WGS) entry which is preliminary data.</text>
</comment>
<keyword evidence="10" id="KW-1185">Reference proteome</keyword>
<evidence type="ECO:0000256" key="5">
    <source>
        <dbReference type="ARBA" id="ARBA00022692"/>
    </source>
</evidence>
<keyword evidence="3" id="KW-0813">Transport</keyword>
<organism evidence="9 10">
    <name type="scientific">Duncaniella muris</name>
    <dbReference type="NCBI Taxonomy" id="2094150"/>
    <lineage>
        <taxon>Bacteria</taxon>
        <taxon>Pseudomonadati</taxon>
        <taxon>Bacteroidota</taxon>
        <taxon>Bacteroidia</taxon>
        <taxon>Bacteroidales</taxon>
        <taxon>Muribaculaceae</taxon>
        <taxon>Duncaniella</taxon>
    </lineage>
</organism>
<gene>
    <name evidence="9" type="ORF">C5O23_06750</name>
</gene>
<protein>
    <submittedName>
        <fullName evidence="9">TolC family protein</fullName>
    </submittedName>
</protein>
<keyword evidence="5" id="KW-0812">Transmembrane</keyword>
<keyword evidence="6" id="KW-0472">Membrane</keyword>
<comment type="subcellular location">
    <subcellularLocation>
        <location evidence="1">Cell outer membrane</location>
    </subcellularLocation>
</comment>
<dbReference type="Proteomes" id="UP000244905">
    <property type="component" value="Unassembled WGS sequence"/>
</dbReference>
<comment type="similarity">
    <text evidence="2">Belongs to the outer membrane factor (OMF) (TC 1.B.17) family.</text>
</comment>
<dbReference type="Pfam" id="PF02321">
    <property type="entry name" value="OEP"/>
    <property type="match status" value="1"/>
</dbReference>
<dbReference type="GeneID" id="82526041"/>
<evidence type="ECO:0000256" key="8">
    <source>
        <dbReference type="SAM" id="SignalP"/>
    </source>
</evidence>
<dbReference type="InterPro" id="IPR051906">
    <property type="entry name" value="TolC-like"/>
</dbReference>
<evidence type="ECO:0000256" key="3">
    <source>
        <dbReference type="ARBA" id="ARBA00022448"/>
    </source>
</evidence>
<evidence type="ECO:0000256" key="1">
    <source>
        <dbReference type="ARBA" id="ARBA00004442"/>
    </source>
</evidence>
<feature type="signal peptide" evidence="8">
    <location>
        <begin position="1"/>
        <end position="20"/>
    </location>
</feature>
<dbReference type="EMBL" id="PUEC01000013">
    <property type="protein sequence ID" value="PWB02347.1"/>
    <property type="molecule type" value="Genomic_DNA"/>
</dbReference>
<accession>A0A2V1IQD1</accession>
<reference evidence="10" key="1">
    <citation type="submission" date="2018-02" db="EMBL/GenBank/DDBJ databases">
        <authorList>
            <person name="Clavel T."/>
            <person name="Strowig T."/>
        </authorList>
    </citation>
    <scope>NUCLEOTIDE SEQUENCE [LARGE SCALE GENOMIC DNA]</scope>
    <source>
        <strain evidence="10">DSM 103720</strain>
    </source>
</reference>
<dbReference type="GO" id="GO:0015288">
    <property type="term" value="F:porin activity"/>
    <property type="evidence" value="ECO:0007669"/>
    <property type="project" value="TreeGrafter"/>
</dbReference>